<dbReference type="GO" id="GO:0060963">
    <property type="term" value="P:positive regulation of ribosomal protein gene transcription by RNA polymerase II"/>
    <property type="evidence" value="ECO:0007669"/>
    <property type="project" value="TreeGrafter"/>
</dbReference>
<reference evidence="4 5" key="1">
    <citation type="journal article" date="2009" name="Nat. Biotechnol.">
        <title>Genome sequence of the recombinant protein production host Pichia pastoris.</title>
        <authorList>
            <person name="De Schutter K."/>
            <person name="Lin Y.C."/>
            <person name="Tiels P."/>
            <person name="Van Hecke A."/>
            <person name="Glinka S."/>
            <person name="Weber-Lehmann J."/>
            <person name="Rouze P."/>
            <person name="Van de Peer Y."/>
            <person name="Callewaert N."/>
        </authorList>
    </citation>
    <scope>NUCLEOTIDE SEQUENCE [LARGE SCALE GENOMIC DNA]</scope>
    <source>
        <strain evidence="5">GS115 / ATCC 20864</strain>
    </source>
</reference>
<keyword evidence="1" id="KW-0175">Coiled coil</keyword>
<dbReference type="AlphaFoldDB" id="C4R8D2"/>
<evidence type="ECO:0000256" key="1">
    <source>
        <dbReference type="SAM" id="Coils"/>
    </source>
</evidence>
<dbReference type="eggNOG" id="ENOG502QTWE">
    <property type="taxonomic scope" value="Eukaryota"/>
</dbReference>
<dbReference type="SMR" id="C4R8D2"/>
<gene>
    <name evidence="4" type="ordered locus">PAS_chr4_0597</name>
</gene>
<dbReference type="InParanoid" id="C4R8D2"/>
<proteinExistence type="predicted"/>
<evidence type="ECO:0000256" key="2">
    <source>
        <dbReference type="SAM" id="MobiDB-lite"/>
    </source>
</evidence>
<dbReference type="PANTHER" id="PTHR37784">
    <property type="entry name" value="PROTEIN MSN1"/>
    <property type="match status" value="1"/>
</dbReference>
<dbReference type="InterPro" id="IPR022210">
    <property type="entry name" value="TF_GCR1-like"/>
</dbReference>
<evidence type="ECO:0000313" key="4">
    <source>
        <dbReference type="EMBL" id="CAY71857.1"/>
    </source>
</evidence>
<dbReference type="InterPro" id="IPR052146">
    <property type="entry name" value="HOT1"/>
</dbReference>
<evidence type="ECO:0000259" key="3">
    <source>
        <dbReference type="Pfam" id="PF12550"/>
    </source>
</evidence>
<dbReference type="GO" id="GO:0000981">
    <property type="term" value="F:DNA-binding transcription factor activity, RNA polymerase II-specific"/>
    <property type="evidence" value="ECO:0007669"/>
    <property type="project" value="TreeGrafter"/>
</dbReference>
<feature type="domain" description="Transcription activator GCR1-like" evidence="3">
    <location>
        <begin position="236"/>
        <end position="316"/>
    </location>
</feature>
<feature type="region of interest" description="Disordered" evidence="2">
    <location>
        <begin position="136"/>
        <end position="169"/>
    </location>
</feature>
<keyword evidence="5" id="KW-1185">Reference proteome</keyword>
<evidence type="ECO:0000313" key="5">
    <source>
        <dbReference type="Proteomes" id="UP000000314"/>
    </source>
</evidence>
<dbReference type="GeneID" id="8200862"/>
<organism evidence="4 5">
    <name type="scientific">Komagataella phaffii (strain GS115 / ATCC 20864)</name>
    <name type="common">Yeast</name>
    <name type="synonym">Pichia pastoris</name>
    <dbReference type="NCBI Taxonomy" id="644223"/>
    <lineage>
        <taxon>Eukaryota</taxon>
        <taxon>Fungi</taxon>
        <taxon>Dikarya</taxon>
        <taxon>Ascomycota</taxon>
        <taxon>Saccharomycotina</taxon>
        <taxon>Pichiomycetes</taxon>
        <taxon>Pichiales</taxon>
        <taxon>Pichiaceae</taxon>
        <taxon>Komagataella</taxon>
    </lineage>
</organism>
<dbReference type="GO" id="GO:0000978">
    <property type="term" value="F:RNA polymerase II cis-regulatory region sequence-specific DNA binding"/>
    <property type="evidence" value="ECO:0007669"/>
    <property type="project" value="TreeGrafter"/>
</dbReference>
<feature type="coiled-coil region" evidence="1">
    <location>
        <begin position="292"/>
        <end position="329"/>
    </location>
</feature>
<dbReference type="PANTHER" id="PTHR37784:SF2">
    <property type="entry name" value="HIGH-OSMOLARITY-INDUCED TRANSCRIPTION PROTEIN 1"/>
    <property type="match status" value="1"/>
</dbReference>
<dbReference type="OrthoDB" id="428577at2759"/>
<name>C4R8D2_KOMPG</name>
<dbReference type="HOGENOM" id="CLU_804381_0_0_1"/>
<dbReference type="Proteomes" id="UP000000314">
    <property type="component" value="Chromosome 4"/>
</dbReference>
<protein>
    <recommendedName>
        <fullName evidence="3">Transcription activator GCR1-like domain-containing protein</fullName>
    </recommendedName>
</protein>
<dbReference type="RefSeq" id="XP_002494036.1">
    <property type="nucleotide sequence ID" value="XM_002493991.1"/>
</dbReference>
<sequence>MIKPLTSSSTMLVDNFPGKVSLSNYQVHLPPIRLPDNFHEKLEAGRLNSSTTPRHTIPPVVDYELLYKESSSKLTKLNHLFNTAVDHVNTVANNCIENKNDVPEVNKMLQSLLSTMDIIKQSASILMDASATNTVLPPTHERVSPLTSPSLDGIGRHSNMGKTDLPIPKAFGMSPGGIKRDSFDDSFSHSKRQKLSVSSASEESAALAIMEMNASDHSPSVTSASSDSESSSEYKYEMCRDVRTVFELWDEWYKGLNGKPPIVELESKYGSDWRMKKDMHFFFRRKKIIEGINQLIKENEDTKSVKQILQDAEKLRKTLSNKSRSLNALSNYFQKYLAEKKIDGN</sequence>
<dbReference type="Pfam" id="PF12550">
    <property type="entry name" value="GCR1_C"/>
    <property type="match status" value="1"/>
</dbReference>
<dbReference type="KEGG" id="ppa:PAS_chr4_0597"/>
<dbReference type="EMBL" id="FN392322">
    <property type="protein sequence ID" value="CAY71857.1"/>
    <property type="molecule type" value="Genomic_DNA"/>
</dbReference>
<accession>C4R8D2</accession>